<dbReference type="AlphaFoldDB" id="A0A382PQU4"/>
<dbReference type="Gene3D" id="2.60.120.10">
    <property type="entry name" value="Jelly Rolls"/>
    <property type="match status" value="1"/>
</dbReference>
<protein>
    <recommendedName>
        <fullName evidence="2">Cupin 2 conserved barrel domain-containing protein</fullName>
    </recommendedName>
</protein>
<name>A0A382PQU4_9ZZZZ</name>
<organism evidence="1">
    <name type="scientific">marine metagenome</name>
    <dbReference type="NCBI Taxonomy" id="408172"/>
    <lineage>
        <taxon>unclassified sequences</taxon>
        <taxon>metagenomes</taxon>
        <taxon>ecological metagenomes</taxon>
    </lineage>
</organism>
<proteinExistence type="predicted"/>
<reference evidence="1" key="1">
    <citation type="submission" date="2018-05" db="EMBL/GenBank/DDBJ databases">
        <authorList>
            <person name="Lanie J.A."/>
            <person name="Ng W.-L."/>
            <person name="Kazmierczak K.M."/>
            <person name="Andrzejewski T.M."/>
            <person name="Davidsen T.M."/>
            <person name="Wayne K.J."/>
            <person name="Tettelin H."/>
            <person name="Glass J.I."/>
            <person name="Rusch D."/>
            <person name="Podicherti R."/>
            <person name="Tsui H.-C.T."/>
            <person name="Winkler M.E."/>
        </authorList>
    </citation>
    <scope>NUCLEOTIDE SEQUENCE</scope>
</reference>
<evidence type="ECO:0008006" key="2">
    <source>
        <dbReference type="Google" id="ProtNLM"/>
    </source>
</evidence>
<gene>
    <name evidence="1" type="ORF">METZ01_LOCUS328558</name>
</gene>
<evidence type="ECO:0000313" key="1">
    <source>
        <dbReference type="EMBL" id="SVC75704.1"/>
    </source>
</evidence>
<sequence length="121" mass="12900">MSAGIHKLDFSASNDVRTPEKTRVETLTIGNAKVARLTAQAGWVWKECIAPVAGTDSCQAHHLGVVQSGSLLVKHEDGSEETLTTGDVYECKPGHQAQVVGDEPCVMIEFDASTAGDYAKE</sequence>
<dbReference type="InterPro" id="IPR014710">
    <property type="entry name" value="RmlC-like_jellyroll"/>
</dbReference>
<accession>A0A382PQU4</accession>
<dbReference type="CDD" id="cd06990">
    <property type="entry name" value="cupin_DUF861"/>
    <property type="match status" value="1"/>
</dbReference>
<dbReference type="InterPro" id="IPR011051">
    <property type="entry name" value="RmlC_Cupin_sf"/>
</dbReference>
<dbReference type="SUPFAM" id="SSF51182">
    <property type="entry name" value="RmlC-like cupins"/>
    <property type="match status" value="1"/>
</dbReference>
<dbReference type="EMBL" id="UINC01109113">
    <property type="protein sequence ID" value="SVC75704.1"/>
    <property type="molecule type" value="Genomic_DNA"/>
</dbReference>